<accession>A0A5C8I2X0</accession>
<dbReference type="Gene3D" id="3.30.70.2970">
    <property type="entry name" value="Protein of unknown function (DUF541), domain 2"/>
    <property type="match status" value="1"/>
</dbReference>
<dbReference type="InterPro" id="IPR007497">
    <property type="entry name" value="SIMPL/DUF541"/>
</dbReference>
<name>A0A5C8I2X0_9MICO</name>
<gene>
    <name evidence="1" type="ORF">FVP77_08140</name>
</gene>
<comment type="caution">
    <text evidence="1">The sequence shown here is derived from an EMBL/GenBank/DDBJ whole genome shotgun (WGS) entry which is preliminary data.</text>
</comment>
<dbReference type="RefSeq" id="WP_147894020.1">
    <property type="nucleotide sequence ID" value="NZ_BAAANR010000001.1"/>
</dbReference>
<dbReference type="AlphaFoldDB" id="A0A5C8I2X0"/>
<dbReference type="Proteomes" id="UP000321034">
    <property type="component" value="Unassembled WGS sequence"/>
</dbReference>
<proteinExistence type="predicted"/>
<reference evidence="1 2" key="1">
    <citation type="submission" date="2019-08" db="EMBL/GenBank/DDBJ databases">
        <authorList>
            <person name="Dong K."/>
        </authorList>
    </citation>
    <scope>NUCLEOTIDE SEQUENCE [LARGE SCALE GENOMIC DNA]</scope>
    <source>
        <strain evidence="1 2">JCM14558</strain>
    </source>
</reference>
<dbReference type="Pfam" id="PF04402">
    <property type="entry name" value="SIMPL"/>
    <property type="match status" value="1"/>
</dbReference>
<dbReference type="EMBL" id="VRSV01000001">
    <property type="protein sequence ID" value="TXK13362.1"/>
    <property type="molecule type" value="Genomic_DNA"/>
</dbReference>
<organism evidence="1 2">
    <name type="scientific">Microbacterium hatanonis</name>
    <dbReference type="NCBI Taxonomy" id="404366"/>
    <lineage>
        <taxon>Bacteria</taxon>
        <taxon>Bacillati</taxon>
        <taxon>Actinomycetota</taxon>
        <taxon>Actinomycetes</taxon>
        <taxon>Micrococcales</taxon>
        <taxon>Microbacteriaceae</taxon>
        <taxon>Microbacterium</taxon>
    </lineage>
</organism>
<evidence type="ECO:0000313" key="1">
    <source>
        <dbReference type="EMBL" id="TXK13362.1"/>
    </source>
</evidence>
<dbReference type="OrthoDB" id="3724496at2"/>
<evidence type="ECO:0000313" key="2">
    <source>
        <dbReference type="Proteomes" id="UP000321034"/>
    </source>
</evidence>
<protein>
    <submittedName>
        <fullName evidence="1">SIMPL domain-containing protein</fullName>
    </submittedName>
</protein>
<keyword evidence="2" id="KW-1185">Reference proteome</keyword>
<sequence length="219" mass="23168">MSEVVITVRGEQERRVAPERAVVQLSVRADGPERGPVVERVNAAAAPIRDGLDAHQRSGEVAEWSSGRVSVWSERPWNNEGRQLPPVHHASVDISASFSDFTALSWWLGETADADEVQVASISWQLTPTTRAIVERDVASDAVRVAVTRAEAYAEAIGLGTVDPIEIADVGLLAGNAEAAASAPRMMRMAASDAAGPALALQPADIVVGAAVEARFRAS</sequence>
<dbReference type="Gene3D" id="3.30.110.170">
    <property type="entry name" value="Protein of unknown function (DUF541), domain 1"/>
    <property type="match status" value="1"/>
</dbReference>